<name>A0A8J8MAZ5_9FIRM</name>
<dbReference type="KEGG" id="vgu:HYG85_11910"/>
<dbReference type="PANTHER" id="PTHR30050">
    <property type="entry name" value="CHROMOSOMAL REPLICATION INITIATOR PROTEIN DNAA"/>
    <property type="match status" value="1"/>
</dbReference>
<dbReference type="Gene3D" id="3.40.50.300">
    <property type="entry name" value="P-loop containing nucleotide triphosphate hydrolases"/>
    <property type="match status" value="1"/>
</dbReference>
<dbReference type="Proteomes" id="UP000677305">
    <property type="component" value="Chromosome"/>
</dbReference>
<dbReference type="SUPFAM" id="SSF52540">
    <property type="entry name" value="P-loop containing nucleoside triphosphate hydrolases"/>
    <property type="match status" value="1"/>
</dbReference>
<evidence type="ECO:0000259" key="1">
    <source>
        <dbReference type="Pfam" id="PF01695"/>
    </source>
</evidence>
<reference evidence="2 3" key="1">
    <citation type="submission" date="2020-07" db="EMBL/GenBank/DDBJ databases">
        <title>Vallitalea guaymasensis genome.</title>
        <authorList>
            <person name="Postec A."/>
        </authorList>
    </citation>
    <scope>NUCLEOTIDE SEQUENCE [LARGE SCALE GENOMIC DNA]</scope>
    <source>
        <strain evidence="2 3">Ra1766G1</strain>
    </source>
</reference>
<protein>
    <submittedName>
        <fullName evidence="2">ATP-binding protein</fullName>
    </submittedName>
</protein>
<evidence type="ECO:0000313" key="3">
    <source>
        <dbReference type="Proteomes" id="UP000677305"/>
    </source>
</evidence>
<dbReference type="InterPro" id="IPR002611">
    <property type="entry name" value="IstB_ATP-bd"/>
</dbReference>
<dbReference type="GO" id="GO:0005524">
    <property type="term" value="F:ATP binding"/>
    <property type="evidence" value="ECO:0007669"/>
    <property type="project" value="UniProtKB-KW"/>
</dbReference>
<keyword evidence="2" id="KW-0067">ATP-binding</keyword>
<dbReference type="PANTHER" id="PTHR30050:SF4">
    <property type="entry name" value="ATP-BINDING PROTEIN RV3427C IN INSERTION SEQUENCE-RELATED"/>
    <property type="match status" value="1"/>
</dbReference>
<evidence type="ECO:0000313" key="2">
    <source>
        <dbReference type="EMBL" id="QUH29571.1"/>
    </source>
</evidence>
<proteinExistence type="predicted"/>
<organism evidence="2 3">
    <name type="scientific">Vallitalea guaymasensis</name>
    <dbReference type="NCBI Taxonomy" id="1185412"/>
    <lineage>
        <taxon>Bacteria</taxon>
        <taxon>Bacillati</taxon>
        <taxon>Bacillota</taxon>
        <taxon>Clostridia</taxon>
        <taxon>Lachnospirales</taxon>
        <taxon>Vallitaleaceae</taxon>
        <taxon>Vallitalea</taxon>
    </lineage>
</organism>
<dbReference type="EMBL" id="CP058561">
    <property type="protein sequence ID" value="QUH29571.1"/>
    <property type="molecule type" value="Genomic_DNA"/>
</dbReference>
<dbReference type="InterPro" id="IPR027417">
    <property type="entry name" value="P-loop_NTPase"/>
</dbReference>
<keyword evidence="2" id="KW-0547">Nucleotide-binding</keyword>
<accession>A0A8J8MAZ5</accession>
<dbReference type="Pfam" id="PF01695">
    <property type="entry name" value="IstB_IS21"/>
    <property type="match status" value="1"/>
</dbReference>
<sequence length="329" mass="38514">MNLKRSQYKLIMQNYEKKQLNIKHEITKRKEEIYNRIPLIKVLDDEIASNSVNTTYYIIEHPDEAEKKIEDLQESNFILSGKKIRLLLDHGYPEDYLQPKYDCNLCKDTGYIGNEKCICLKQAMIDIAYEQSNIKNIIEEENFSTFSFNYYSDKIDSRFNLSPLENIRKIYGKCKKFVNHFDSEFTNIILFGQAGLGKTFLCNCIAKALLDSSHTVIYLTSFGLFKLFEDYKFNNGDEKVPEEQIESIFDCDLLIIDDLGTEFNNRFTGVELFNCLNTRLLNKKSTLISTNLSPTDWSKQYSDRIVSRIFGNYEPLKIFGSDIRLKKYQ</sequence>
<dbReference type="CDD" id="cd00009">
    <property type="entry name" value="AAA"/>
    <property type="match status" value="1"/>
</dbReference>
<gene>
    <name evidence="2" type="ORF">HYG85_11910</name>
</gene>
<dbReference type="RefSeq" id="WP_212693604.1">
    <property type="nucleotide sequence ID" value="NZ_CP058561.1"/>
</dbReference>
<keyword evidence="3" id="KW-1185">Reference proteome</keyword>
<dbReference type="GO" id="GO:0006260">
    <property type="term" value="P:DNA replication"/>
    <property type="evidence" value="ECO:0007669"/>
    <property type="project" value="TreeGrafter"/>
</dbReference>
<dbReference type="NCBIfam" id="NF005304">
    <property type="entry name" value="PRK06835.1"/>
    <property type="match status" value="1"/>
</dbReference>
<dbReference type="AlphaFoldDB" id="A0A8J8MAZ5"/>
<feature type="domain" description="IstB-like ATP-binding" evidence="1">
    <location>
        <begin position="183"/>
        <end position="311"/>
    </location>
</feature>